<dbReference type="GO" id="GO:0030915">
    <property type="term" value="C:Smc5-Smc6 complex"/>
    <property type="evidence" value="ECO:0007669"/>
    <property type="project" value="TreeGrafter"/>
</dbReference>
<dbReference type="GO" id="GO:0005524">
    <property type="term" value="F:ATP binding"/>
    <property type="evidence" value="ECO:0007669"/>
    <property type="project" value="UniProtKB-KW"/>
</dbReference>
<feature type="region of interest" description="Disordered" evidence="13">
    <location>
        <begin position="1"/>
        <end position="45"/>
    </location>
</feature>
<evidence type="ECO:0000256" key="3">
    <source>
        <dbReference type="ARBA" id="ARBA00006793"/>
    </source>
</evidence>
<comment type="similarity">
    <text evidence="3">Belongs to the SMC family. SMC6 subfamily.</text>
</comment>
<dbReference type="Pfam" id="PF02463">
    <property type="entry name" value="SMC_N"/>
    <property type="match status" value="1"/>
</dbReference>
<dbReference type="PANTHER" id="PTHR19306:SF6">
    <property type="entry name" value="STRUCTURAL MAINTENANCE OF CHROMOSOMES PROTEIN 6"/>
    <property type="match status" value="1"/>
</dbReference>
<evidence type="ECO:0000256" key="4">
    <source>
        <dbReference type="ARBA" id="ARBA00022454"/>
    </source>
</evidence>
<dbReference type="Gene3D" id="3.40.50.300">
    <property type="entry name" value="P-loop containing nucleotide triphosphate hydrolases"/>
    <property type="match status" value="2"/>
</dbReference>
<keyword evidence="8 12" id="KW-0175">Coiled coil</keyword>
<evidence type="ECO:0000256" key="9">
    <source>
        <dbReference type="ARBA" id="ARBA00023172"/>
    </source>
</evidence>
<dbReference type="Proteomes" id="UP000481153">
    <property type="component" value="Unassembled WGS sequence"/>
</dbReference>
<comment type="subcellular location">
    <subcellularLocation>
        <location evidence="2">Chromosome</location>
    </subcellularLocation>
    <subcellularLocation>
        <location evidence="1">Nucleus</location>
    </subcellularLocation>
</comment>
<protein>
    <recommendedName>
        <fullName evidence="14">RecF/RecN/SMC N-terminal domain-containing protein</fullName>
    </recommendedName>
</protein>
<evidence type="ECO:0000259" key="14">
    <source>
        <dbReference type="Pfam" id="PF02463"/>
    </source>
</evidence>
<proteinExistence type="inferred from homology"/>
<keyword evidence="10" id="KW-0234">DNA repair</keyword>
<evidence type="ECO:0000256" key="6">
    <source>
        <dbReference type="ARBA" id="ARBA00022763"/>
    </source>
</evidence>
<comment type="caution">
    <text evidence="15">The sequence shown here is derived from an EMBL/GenBank/DDBJ whole genome shotgun (WGS) entry which is preliminary data.</text>
</comment>
<evidence type="ECO:0000313" key="16">
    <source>
        <dbReference type="Proteomes" id="UP000481153"/>
    </source>
</evidence>
<evidence type="ECO:0000256" key="11">
    <source>
        <dbReference type="ARBA" id="ARBA00023242"/>
    </source>
</evidence>
<dbReference type="GO" id="GO:0000724">
    <property type="term" value="P:double-strand break repair via homologous recombination"/>
    <property type="evidence" value="ECO:0007669"/>
    <property type="project" value="TreeGrafter"/>
</dbReference>
<feature type="compositionally biased region" description="Basic and acidic residues" evidence="13">
    <location>
        <begin position="1"/>
        <end position="20"/>
    </location>
</feature>
<dbReference type="EMBL" id="VJMJ01000337">
    <property type="protein sequence ID" value="KAF0722356.1"/>
    <property type="molecule type" value="Genomic_DNA"/>
</dbReference>
<feature type="compositionally biased region" description="Low complexity" evidence="13">
    <location>
        <begin position="33"/>
        <end position="43"/>
    </location>
</feature>
<name>A0A6G0W890_9STRA</name>
<dbReference type="GO" id="GO:0005634">
    <property type="term" value="C:nucleus"/>
    <property type="evidence" value="ECO:0007669"/>
    <property type="project" value="UniProtKB-SubCell"/>
</dbReference>
<keyword evidence="11" id="KW-0539">Nucleus</keyword>
<feature type="domain" description="RecF/RecN/SMC N-terminal" evidence="14">
    <location>
        <begin position="52"/>
        <end position="1095"/>
    </location>
</feature>
<keyword evidence="16" id="KW-1185">Reference proteome</keyword>
<evidence type="ECO:0000256" key="2">
    <source>
        <dbReference type="ARBA" id="ARBA00004286"/>
    </source>
</evidence>
<accession>A0A6G0W890</accession>
<evidence type="ECO:0000256" key="7">
    <source>
        <dbReference type="ARBA" id="ARBA00022840"/>
    </source>
</evidence>
<dbReference type="Gene3D" id="1.10.287.1490">
    <property type="match status" value="1"/>
</dbReference>
<dbReference type="VEuPathDB" id="FungiDB:AeMF1_002530"/>
<dbReference type="InterPro" id="IPR027417">
    <property type="entry name" value="P-loop_NTPase"/>
</dbReference>
<dbReference type="AlphaFoldDB" id="A0A6G0W890"/>
<dbReference type="InterPro" id="IPR003395">
    <property type="entry name" value="RecF/RecN/SMC_N"/>
</dbReference>
<sequence length="1103" mass="127802">MKARKRHDEDSPTYVDRSDASDADEDASIVYESQSSQSQPSFSTRKSEMGIVEEIYCENFMCHRKMVVKLGRNINFITGENGSGKSAIIAALQICLGASARTTHRGKSLKNLIRNNDPTEQPKSALVRITLFNDGTGTDPFRPETFGKRIQVERLIRAEGTAEYRLKDANGRLVSKLKTDLEAMLDHLNIQIENPCAVLDQENAKLFLKGDPADKYKFFLQSTDLYKMRATFAKIEDETRVRQEVTLKHESRKIELLEAAYEEAQKMFKNAKSFSHLAEELTAVKHRLAWSFVHAKEVECDQMKRVYEELEARADAHRAKMETHDNFVQKLTGEQRELNETLEKEQESISAIQKQQQTLKEKQRALRYPIQTKEAERKQMQRNIRQYQYRLVEIEKEKQKKRDDYQAYVSSLESKQARAARELAQLQEQLDQAHEEKNHLESQEKINFDAALDELNDRLDNCRRQRQEAKSEMDRIQSRIQAIRSQSADRLLAFGNKIPHLNQLIQQNLDRFDDPPIGPLGMYIQLPERFQHLALTTEVILKNVLNSYLVSNGRDKALLDKLKTKAQCYNTSILIAPRSRSKYSGLHTPSGSVADHALVSILNVEDPNVFNALIDVSKIETKVIFEERHAAEDATLIRSSDGVHFQRNVSEVYLPNGDKFIVRGGNLAYIVNKTIRHARVLSTDHTAELRHLEGRLERLQNDYETLKRDEGKMIQEGNEMNRKQKAQEEAIKEVNRRLHKLESDFTRMKNRQDLSMDTSIGDTTMLDEEKQEIEHDLKQCQQKLLELEEQLAEGNPEIEQIDDQIRTLRQDEVRIQARLEELRQETMAVYQQLAEAKAKKLKSSQNVDRYQHEANDKKQDYLEMARQVQESVRKASTICPRVDEDLKPPAVYNNQIKDLTHRMNVEKAKFDHMDLDELELDVEEKGKKYEHKAAQFEKFSRNVDRIAAMLSERKMKWEALRKEIAHRTSMGFNKYMIKRNFAGRLKFDHTNQRLDISVVANDAHKTKLSIVNDMKQLSGGERSYTQVALLMALGECIECPFRVMDEFDVFMDSINRTQTLKLLIDTAKEEATKQFIFVTPNDLSSIKEDAMVKIQKLLPPRDR</sequence>
<keyword evidence="6" id="KW-0227">DNA damage</keyword>
<evidence type="ECO:0000256" key="5">
    <source>
        <dbReference type="ARBA" id="ARBA00022741"/>
    </source>
</evidence>
<keyword evidence="7" id="KW-0067">ATP-binding</keyword>
<evidence type="ECO:0000256" key="13">
    <source>
        <dbReference type="SAM" id="MobiDB-lite"/>
    </source>
</evidence>
<evidence type="ECO:0000256" key="12">
    <source>
        <dbReference type="SAM" id="Coils"/>
    </source>
</evidence>
<dbReference type="SUPFAM" id="SSF52540">
    <property type="entry name" value="P-loop containing nucleoside triphosphate hydrolases"/>
    <property type="match status" value="1"/>
</dbReference>
<organism evidence="15 16">
    <name type="scientific">Aphanomyces euteiches</name>
    <dbReference type="NCBI Taxonomy" id="100861"/>
    <lineage>
        <taxon>Eukaryota</taxon>
        <taxon>Sar</taxon>
        <taxon>Stramenopiles</taxon>
        <taxon>Oomycota</taxon>
        <taxon>Saprolegniomycetes</taxon>
        <taxon>Saprolegniales</taxon>
        <taxon>Verrucalvaceae</taxon>
        <taxon>Aphanomyces</taxon>
    </lineage>
</organism>
<dbReference type="GO" id="GO:0003684">
    <property type="term" value="F:damaged DNA binding"/>
    <property type="evidence" value="ECO:0007669"/>
    <property type="project" value="TreeGrafter"/>
</dbReference>
<evidence type="ECO:0000256" key="1">
    <source>
        <dbReference type="ARBA" id="ARBA00004123"/>
    </source>
</evidence>
<evidence type="ECO:0000256" key="8">
    <source>
        <dbReference type="ARBA" id="ARBA00023054"/>
    </source>
</evidence>
<evidence type="ECO:0000256" key="10">
    <source>
        <dbReference type="ARBA" id="ARBA00023204"/>
    </source>
</evidence>
<dbReference type="GO" id="GO:0035861">
    <property type="term" value="C:site of double-strand break"/>
    <property type="evidence" value="ECO:0007669"/>
    <property type="project" value="TreeGrafter"/>
</dbReference>
<feature type="coiled-coil region" evidence="12">
    <location>
        <begin position="293"/>
        <end position="486"/>
    </location>
</feature>
<dbReference type="GO" id="GO:0003697">
    <property type="term" value="F:single-stranded DNA binding"/>
    <property type="evidence" value="ECO:0007669"/>
    <property type="project" value="TreeGrafter"/>
</dbReference>
<dbReference type="PANTHER" id="PTHR19306">
    <property type="entry name" value="STRUCTURAL MAINTENANCE OF CHROMOSOMES 5,6 SMC5, SMC6"/>
    <property type="match status" value="1"/>
</dbReference>
<gene>
    <name evidence="15" type="ORF">Ae201684_018483</name>
</gene>
<keyword evidence="4" id="KW-0158">Chromosome</keyword>
<keyword evidence="5" id="KW-0547">Nucleotide-binding</keyword>
<evidence type="ECO:0000313" key="15">
    <source>
        <dbReference type="EMBL" id="KAF0722356.1"/>
    </source>
</evidence>
<reference evidence="15 16" key="1">
    <citation type="submission" date="2019-07" db="EMBL/GenBank/DDBJ databases">
        <title>Genomics analysis of Aphanomyces spp. identifies a new class of oomycete effector associated with host adaptation.</title>
        <authorList>
            <person name="Gaulin E."/>
        </authorList>
    </citation>
    <scope>NUCLEOTIDE SEQUENCE [LARGE SCALE GENOMIC DNA]</scope>
    <source>
        <strain evidence="15 16">ATCC 201684</strain>
    </source>
</reference>
<keyword evidence="9" id="KW-0233">DNA recombination</keyword>
<feature type="coiled-coil region" evidence="12">
    <location>
        <begin position="682"/>
        <end position="867"/>
    </location>
</feature>